<evidence type="ECO:0000259" key="2">
    <source>
        <dbReference type="Pfam" id="PF21074"/>
    </source>
</evidence>
<dbReference type="InterPro" id="IPR048381">
    <property type="entry name" value="GDH_C"/>
</dbReference>
<dbReference type="InterPro" id="IPR007780">
    <property type="entry name" value="NAD_Glu_DH_bac"/>
</dbReference>
<feature type="region of interest" description="Disordered" evidence="1">
    <location>
        <begin position="144"/>
        <end position="166"/>
    </location>
</feature>
<proteinExistence type="predicted"/>
<evidence type="ECO:0000313" key="3">
    <source>
        <dbReference type="EMBL" id="GMA85984.1"/>
    </source>
</evidence>
<name>A0ABQ6JFQ8_9ACTN</name>
<evidence type="ECO:0000313" key="4">
    <source>
        <dbReference type="Proteomes" id="UP001157017"/>
    </source>
</evidence>
<comment type="caution">
    <text evidence="3">The sequence shown here is derived from an EMBL/GenBank/DDBJ whole genome shotgun (WGS) entry which is preliminary data.</text>
</comment>
<dbReference type="PANTHER" id="PTHR43403">
    <property type="entry name" value="NAD-SPECIFIC GLUTAMATE DEHYDROGENASE"/>
    <property type="match status" value="1"/>
</dbReference>
<dbReference type="Proteomes" id="UP001157017">
    <property type="component" value="Unassembled WGS sequence"/>
</dbReference>
<organism evidence="3 4">
    <name type="scientific">Angustibacter aerolatus</name>
    <dbReference type="NCBI Taxonomy" id="1162965"/>
    <lineage>
        <taxon>Bacteria</taxon>
        <taxon>Bacillati</taxon>
        <taxon>Actinomycetota</taxon>
        <taxon>Actinomycetes</taxon>
        <taxon>Kineosporiales</taxon>
        <taxon>Kineosporiaceae</taxon>
    </lineage>
</organism>
<protein>
    <recommendedName>
        <fullName evidence="2">NAD-specific glutamate dehydrogenase C-terminal domain-containing protein</fullName>
    </recommendedName>
</protein>
<keyword evidence="4" id="KW-1185">Reference proteome</keyword>
<sequence>MNRGGITFEFRLHEETQATPAQTARAYVVAREVFGMRDFVEQVEALDNQVPTSAQSAVYLEFRRLVDRAVRWLVQSRPAIVDIAAEIERYRPVVQRLRDGLGDLVTGAERDALQARVASLVEPGRARRPGPAHRRACSRCSCCSTSPRSPSRRRRRPRRSRRCTSW</sequence>
<dbReference type="PANTHER" id="PTHR43403:SF1">
    <property type="entry name" value="NAD-SPECIFIC GLUTAMATE DEHYDROGENASE"/>
    <property type="match status" value="1"/>
</dbReference>
<evidence type="ECO:0000256" key="1">
    <source>
        <dbReference type="SAM" id="MobiDB-lite"/>
    </source>
</evidence>
<feature type="domain" description="NAD-specific glutamate dehydrogenase C-terminal" evidence="2">
    <location>
        <begin position="2"/>
        <end position="124"/>
    </location>
</feature>
<dbReference type="EMBL" id="BSUZ01000001">
    <property type="protein sequence ID" value="GMA85984.1"/>
    <property type="molecule type" value="Genomic_DNA"/>
</dbReference>
<feature type="compositionally biased region" description="Basic residues" evidence="1">
    <location>
        <begin position="150"/>
        <end position="166"/>
    </location>
</feature>
<accession>A0ABQ6JFQ8</accession>
<dbReference type="Pfam" id="PF21074">
    <property type="entry name" value="GDH_C"/>
    <property type="match status" value="1"/>
</dbReference>
<reference evidence="4" key="1">
    <citation type="journal article" date="2019" name="Int. J. Syst. Evol. Microbiol.">
        <title>The Global Catalogue of Microorganisms (GCM) 10K type strain sequencing project: providing services to taxonomists for standard genome sequencing and annotation.</title>
        <authorList>
            <consortium name="The Broad Institute Genomics Platform"/>
            <consortium name="The Broad Institute Genome Sequencing Center for Infectious Disease"/>
            <person name="Wu L."/>
            <person name="Ma J."/>
        </authorList>
    </citation>
    <scope>NUCLEOTIDE SEQUENCE [LARGE SCALE GENOMIC DNA]</scope>
    <source>
        <strain evidence="4">NBRC 108730</strain>
    </source>
</reference>
<gene>
    <name evidence="3" type="ORF">GCM10025868_12340</name>
</gene>